<accession>A0A160TWS1</accession>
<gene>
    <name evidence="4" type="ORF">MGWOODY_Hyp1730</name>
</gene>
<protein>
    <submittedName>
        <fullName evidence="4">Membrane fusion protein of RND family multidrug efflux pump</fullName>
    </submittedName>
</protein>
<feature type="region of interest" description="Disordered" evidence="2">
    <location>
        <begin position="398"/>
        <end position="423"/>
    </location>
</feature>
<evidence type="ECO:0000256" key="1">
    <source>
        <dbReference type="SAM" id="Coils"/>
    </source>
</evidence>
<dbReference type="GO" id="GO:1990281">
    <property type="term" value="C:efflux pump complex"/>
    <property type="evidence" value="ECO:0007669"/>
    <property type="project" value="TreeGrafter"/>
</dbReference>
<evidence type="ECO:0000259" key="3">
    <source>
        <dbReference type="Pfam" id="PF25917"/>
    </source>
</evidence>
<organism evidence="4">
    <name type="scientific">hydrothermal vent metagenome</name>
    <dbReference type="NCBI Taxonomy" id="652676"/>
    <lineage>
        <taxon>unclassified sequences</taxon>
        <taxon>metagenomes</taxon>
        <taxon>ecological metagenomes</taxon>
    </lineage>
</organism>
<proteinExistence type="predicted"/>
<dbReference type="GO" id="GO:0015562">
    <property type="term" value="F:efflux transmembrane transporter activity"/>
    <property type="evidence" value="ECO:0007669"/>
    <property type="project" value="TreeGrafter"/>
</dbReference>
<dbReference type="Gene3D" id="2.40.30.170">
    <property type="match status" value="1"/>
</dbReference>
<dbReference type="AlphaFoldDB" id="A0A160TWS1"/>
<dbReference type="InterPro" id="IPR058625">
    <property type="entry name" value="MdtA-like_BSH"/>
</dbReference>
<evidence type="ECO:0000256" key="2">
    <source>
        <dbReference type="SAM" id="MobiDB-lite"/>
    </source>
</evidence>
<feature type="domain" description="Multidrug resistance protein MdtA-like barrel-sandwich hybrid" evidence="3">
    <location>
        <begin position="70"/>
        <end position="211"/>
    </location>
</feature>
<feature type="compositionally biased region" description="Polar residues" evidence="2">
    <location>
        <begin position="404"/>
        <end position="423"/>
    </location>
</feature>
<sequence length="423" mass="44456">MGRLISVLIPIGILAVVGIGGVAALSAIKPKPEKAEEARAGLNVFAEPVRQGDLTLVVESQGEVRPRREIIVAPQISGRISYVSPDFIDGGFINKGQLLVRVEAADYELAVVRAQSTVASAQQALALEEAEAELALQDIEDLGISDASPLARREPQLAGARAALESARAQLKDAQLALDRTAVYAPFAGRVRERNVDIGQVVSVGQSLGQIFANDVVEVALPLKDAEMGRLGLPLAFSSSKAQPGPDVTFRATVGGVEREWHGQVVRTAAAVNSQTRQINVIAELQDPYGAGADGDAPMAPGLFVTAIIQGETLENVLIAPRGALRGDDRLFVGLPDEGKLAIRQVKLIYSDPDGAYLASGVEPGELAITSPIQAPFEGMSITVMQRMEDGTITIYEPERTEESSSSGEPAAIASTTGEGAAQ</sequence>
<feature type="coiled-coil region" evidence="1">
    <location>
        <begin position="111"/>
        <end position="177"/>
    </location>
</feature>
<dbReference type="SUPFAM" id="SSF111369">
    <property type="entry name" value="HlyD-like secretion proteins"/>
    <property type="match status" value="1"/>
</dbReference>
<keyword evidence="1" id="KW-0175">Coiled coil</keyword>
<dbReference type="Gene3D" id="2.40.50.100">
    <property type="match status" value="1"/>
</dbReference>
<dbReference type="PANTHER" id="PTHR30469:SF12">
    <property type="entry name" value="MULTIDRUG RESISTANCE PROTEIN MDTA"/>
    <property type="match status" value="1"/>
</dbReference>
<evidence type="ECO:0000313" key="4">
    <source>
        <dbReference type="EMBL" id="CUS55483.1"/>
    </source>
</evidence>
<dbReference type="Pfam" id="PF25917">
    <property type="entry name" value="BSH_RND"/>
    <property type="match status" value="1"/>
</dbReference>
<dbReference type="Gene3D" id="1.10.287.470">
    <property type="entry name" value="Helix hairpin bin"/>
    <property type="match status" value="1"/>
</dbReference>
<dbReference type="Gene3D" id="2.40.420.20">
    <property type="match status" value="1"/>
</dbReference>
<dbReference type="InterPro" id="IPR006143">
    <property type="entry name" value="RND_pump_MFP"/>
</dbReference>
<reference evidence="4" key="1">
    <citation type="submission" date="2015-10" db="EMBL/GenBank/DDBJ databases">
        <authorList>
            <person name="Gilbert D.G."/>
        </authorList>
    </citation>
    <scope>NUCLEOTIDE SEQUENCE</scope>
</reference>
<dbReference type="NCBIfam" id="TIGR01730">
    <property type="entry name" value="RND_mfp"/>
    <property type="match status" value="1"/>
</dbReference>
<dbReference type="PANTHER" id="PTHR30469">
    <property type="entry name" value="MULTIDRUG RESISTANCE PROTEIN MDTA"/>
    <property type="match status" value="1"/>
</dbReference>
<dbReference type="EMBL" id="CZQD01000001">
    <property type="protein sequence ID" value="CUS55483.1"/>
    <property type="molecule type" value="Genomic_DNA"/>
</dbReference>
<name>A0A160TWS1_9ZZZZ</name>